<keyword evidence="1" id="KW-0732">Signal</keyword>
<sequence length="238" mass="26013">MKVLASLFTIGLMTVLLSFGGNNAQAQAEYEGATIHTTPPEEGLYEELNGFYVELPYSAEDVTIEKGTSPAGHETVTLVDRETGDIIETIGLKPADSVGTMDDRHPLLPPPLIEPPTEEFMEMFSTREYNGLEVVLNVRFVVTKNAEGNYEDVVDIRDAWWTTGSGPHTLEDSNTDILHGDFPVREFTVTGQTTIVTAIEASARAGFEAAGFSVGVDVSGTYYARMTVRDTMVFDLFS</sequence>
<evidence type="ECO:0000313" key="2">
    <source>
        <dbReference type="EMBL" id="MBM7837209.1"/>
    </source>
</evidence>
<dbReference type="Proteomes" id="UP001179280">
    <property type="component" value="Unassembled WGS sequence"/>
</dbReference>
<dbReference type="RefSeq" id="WP_204464080.1">
    <property type="nucleotide sequence ID" value="NZ_JAFBCV010000001.1"/>
</dbReference>
<gene>
    <name evidence="2" type="ORF">JOC54_000440</name>
</gene>
<protein>
    <submittedName>
        <fullName evidence="2">Uncharacterized protein</fullName>
    </submittedName>
</protein>
<feature type="chain" id="PRO_5045127248" evidence="1">
    <location>
        <begin position="27"/>
        <end position="238"/>
    </location>
</feature>
<name>A0ABS2SNW1_9BACI</name>
<accession>A0ABS2SNW1</accession>
<feature type="signal peptide" evidence="1">
    <location>
        <begin position="1"/>
        <end position="26"/>
    </location>
</feature>
<keyword evidence="3" id="KW-1185">Reference proteome</keyword>
<evidence type="ECO:0000313" key="3">
    <source>
        <dbReference type="Proteomes" id="UP001179280"/>
    </source>
</evidence>
<dbReference type="EMBL" id="JAFBCV010000001">
    <property type="protein sequence ID" value="MBM7837209.1"/>
    <property type="molecule type" value="Genomic_DNA"/>
</dbReference>
<reference evidence="2" key="1">
    <citation type="submission" date="2021-01" db="EMBL/GenBank/DDBJ databases">
        <title>Genomic Encyclopedia of Type Strains, Phase IV (KMG-IV): sequencing the most valuable type-strain genomes for metagenomic binning, comparative biology and taxonomic classification.</title>
        <authorList>
            <person name="Goeker M."/>
        </authorList>
    </citation>
    <scope>NUCLEOTIDE SEQUENCE</scope>
    <source>
        <strain evidence="2">DSM 21943</strain>
    </source>
</reference>
<evidence type="ECO:0000256" key="1">
    <source>
        <dbReference type="SAM" id="SignalP"/>
    </source>
</evidence>
<proteinExistence type="predicted"/>
<comment type="caution">
    <text evidence="2">The sequence shown here is derived from an EMBL/GenBank/DDBJ whole genome shotgun (WGS) entry which is preliminary data.</text>
</comment>
<organism evidence="2 3">
    <name type="scientific">Shouchella xiaoxiensis</name>
    <dbReference type="NCBI Taxonomy" id="766895"/>
    <lineage>
        <taxon>Bacteria</taxon>
        <taxon>Bacillati</taxon>
        <taxon>Bacillota</taxon>
        <taxon>Bacilli</taxon>
        <taxon>Bacillales</taxon>
        <taxon>Bacillaceae</taxon>
        <taxon>Shouchella</taxon>
    </lineage>
</organism>